<comment type="caution">
    <text evidence="6">The sequence shown here is derived from an EMBL/GenBank/DDBJ whole genome shotgun (WGS) entry which is preliminary data.</text>
</comment>
<dbReference type="AlphaFoldDB" id="A0A512C0Y5"/>
<feature type="domain" description="cGAS/DncV-like nucleotidyltransferase C-terminal helical" evidence="5">
    <location>
        <begin position="199"/>
        <end position="319"/>
    </location>
</feature>
<dbReference type="InterPro" id="IPR058909">
    <property type="entry name" value="CD_NTase_C"/>
</dbReference>
<evidence type="ECO:0000256" key="4">
    <source>
        <dbReference type="ARBA" id="ARBA00023118"/>
    </source>
</evidence>
<keyword evidence="2" id="KW-0548">Nucleotidyltransferase</keyword>
<sequence>MPVFSDRIREQYRRRREWNDRFGHWETAESNSETVRIERARDMVKSALAGNAWLMSEGVQFIEQGSFTNRTNVRGEADIDLRIQHPLIKVVYETSMPPLQQAFVDANLYVDAGRSLADVLVQMRREIGNELNRKFGQRFVDMSGNKAIRVKGLTDSRGEVDVVPAFELHLVGHSWTMKGAAILGQDGSWTFNYPDQHVANGRAKRETTGRQFKKVVRTVKRLRADMADRGIYGTKVPSFLIECLVYRVEDVYFTWIGDDRYDRVRRVLARALDIVEGSQGALYPLSINEINDVKPLFGDGQAWTRQDAIAFLRAALTHLGDA</sequence>
<proteinExistence type="predicted"/>
<protein>
    <recommendedName>
        <fullName evidence="5">cGAS/DncV-like nucleotidyltransferase C-terminal helical domain-containing protein</fullName>
    </recommendedName>
</protein>
<evidence type="ECO:0000256" key="1">
    <source>
        <dbReference type="ARBA" id="ARBA00022679"/>
    </source>
</evidence>
<evidence type="ECO:0000256" key="3">
    <source>
        <dbReference type="ARBA" id="ARBA00022741"/>
    </source>
</evidence>
<gene>
    <name evidence="6" type="ORF">MAE02_55680</name>
</gene>
<name>A0A512C0Y5_9HYPH</name>
<keyword evidence="1" id="KW-0808">Transferase</keyword>
<organism evidence="6 7">
    <name type="scientific">Microvirga aerophila</name>
    <dbReference type="NCBI Taxonomy" id="670291"/>
    <lineage>
        <taxon>Bacteria</taxon>
        <taxon>Pseudomonadati</taxon>
        <taxon>Pseudomonadota</taxon>
        <taxon>Alphaproteobacteria</taxon>
        <taxon>Hyphomicrobiales</taxon>
        <taxon>Methylobacteriaceae</taxon>
        <taxon>Microvirga</taxon>
    </lineage>
</organism>
<keyword evidence="7" id="KW-1185">Reference proteome</keyword>
<dbReference type="EMBL" id="BJYU01000132">
    <property type="protein sequence ID" value="GEO17872.1"/>
    <property type="molecule type" value="Genomic_DNA"/>
</dbReference>
<dbReference type="Proteomes" id="UP000321085">
    <property type="component" value="Unassembled WGS sequence"/>
</dbReference>
<reference evidence="6 7" key="1">
    <citation type="submission" date="2019-07" db="EMBL/GenBank/DDBJ databases">
        <title>Whole genome shotgun sequence of Microvirga aerophila NBRC 106136.</title>
        <authorList>
            <person name="Hosoyama A."/>
            <person name="Uohara A."/>
            <person name="Ohji S."/>
            <person name="Ichikawa N."/>
        </authorList>
    </citation>
    <scope>NUCLEOTIDE SEQUENCE [LARGE SCALE GENOMIC DNA]</scope>
    <source>
        <strain evidence="6 7">NBRC 106136</strain>
    </source>
</reference>
<evidence type="ECO:0000256" key="2">
    <source>
        <dbReference type="ARBA" id="ARBA00022695"/>
    </source>
</evidence>
<keyword evidence="4" id="KW-0051">Antiviral defense</keyword>
<evidence type="ECO:0000313" key="7">
    <source>
        <dbReference type="Proteomes" id="UP000321085"/>
    </source>
</evidence>
<dbReference type="Pfam" id="PF26305">
    <property type="entry name" value="CD_NTase_C"/>
    <property type="match status" value="1"/>
</dbReference>
<accession>A0A512C0Y5</accession>
<evidence type="ECO:0000259" key="5">
    <source>
        <dbReference type="Pfam" id="PF26305"/>
    </source>
</evidence>
<keyword evidence="3" id="KW-0547">Nucleotide-binding</keyword>
<evidence type="ECO:0000313" key="6">
    <source>
        <dbReference type="EMBL" id="GEO17872.1"/>
    </source>
</evidence>